<dbReference type="RefSeq" id="WP_093002780.1">
    <property type="nucleotide sequence ID" value="NZ_FNZZ01000001.1"/>
</dbReference>
<dbReference type="STRING" id="1855283.SAMN05216382_0403"/>
<gene>
    <name evidence="1" type="ORF">SAMN05216382_0403</name>
</gene>
<name>A0A1H7H2P2_9SPHN</name>
<dbReference type="AlphaFoldDB" id="A0A1H7H2P2"/>
<dbReference type="PROSITE" id="PS51257">
    <property type="entry name" value="PROKAR_LIPOPROTEIN"/>
    <property type="match status" value="1"/>
</dbReference>
<evidence type="ECO:0000313" key="2">
    <source>
        <dbReference type="Proteomes" id="UP000199214"/>
    </source>
</evidence>
<dbReference type="Proteomes" id="UP000199214">
    <property type="component" value="Unassembled WGS sequence"/>
</dbReference>
<protein>
    <recommendedName>
        <fullName evidence="3">Lipoprotein</fullName>
    </recommendedName>
</protein>
<dbReference type="EMBL" id="FNZZ01000001">
    <property type="protein sequence ID" value="SEK43562.1"/>
    <property type="molecule type" value="Genomic_DNA"/>
</dbReference>
<dbReference type="OrthoDB" id="7448000at2"/>
<reference evidence="2" key="1">
    <citation type="submission" date="2016-10" db="EMBL/GenBank/DDBJ databases">
        <authorList>
            <person name="Varghese N."/>
            <person name="Submissions S."/>
        </authorList>
    </citation>
    <scope>NUCLEOTIDE SEQUENCE [LARGE SCALE GENOMIC DNA]</scope>
    <source>
        <strain evidence="2">JS21-1</strain>
    </source>
</reference>
<evidence type="ECO:0008006" key="3">
    <source>
        <dbReference type="Google" id="ProtNLM"/>
    </source>
</evidence>
<organism evidence="1 2">
    <name type="scientific">Sphingomonas palmae</name>
    <dbReference type="NCBI Taxonomy" id="1855283"/>
    <lineage>
        <taxon>Bacteria</taxon>
        <taxon>Pseudomonadati</taxon>
        <taxon>Pseudomonadota</taxon>
        <taxon>Alphaproteobacteria</taxon>
        <taxon>Sphingomonadales</taxon>
        <taxon>Sphingomonadaceae</taxon>
        <taxon>Sphingomonas</taxon>
    </lineage>
</organism>
<accession>A0A1H7H2P2</accession>
<evidence type="ECO:0000313" key="1">
    <source>
        <dbReference type="EMBL" id="SEK43562.1"/>
    </source>
</evidence>
<sequence length="164" mass="16614">MKRNAIAVTLLLCACGRQPAAEQESGAGAALERAARASGMVADPTRVVPTGVYGSGEDKVCLVPQGEGQYRVGASVDLGEQQRCAGRGIARGRDKLDVRMGGGCEFVASLDGDTIAFPAVLPGACDTMCEGRATLAALSAARLSESVSEATRVVGSDGKPLCAG</sequence>
<keyword evidence="2" id="KW-1185">Reference proteome</keyword>
<proteinExistence type="predicted"/>